<dbReference type="PANTHER" id="PTHR36819">
    <property type="entry name" value="REGULATOR OF PHOSPHOLIPASE D SRF1"/>
    <property type="match status" value="1"/>
</dbReference>
<organism evidence="3 4">
    <name type="scientific">Leucosporidium creatinivorum</name>
    <dbReference type="NCBI Taxonomy" id="106004"/>
    <lineage>
        <taxon>Eukaryota</taxon>
        <taxon>Fungi</taxon>
        <taxon>Dikarya</taxon>
        <taxon>Basidiomycota</taxon>
        <taxon>Pucciniomycotina</taxon>
        <taxon>Microbotryomycetes</taxon>
        <taxon>Leucosporidiales</taxon>
        <taxon>Leucosporidium</taxon>
    </lineage>
</organism>
<reference evidence="3 4" key="1">
    <citation type="submission" date="2016-07" db="EMBL/GenBank/DDBJ databases">
        <title>Pervasive Adenine N6-methylation of Active Genes in Fungi.</title>
        <authorList>
            <consortium name="DOE Joint Genome Institute"/>
            <person name="Mondo S.J."/>
            <person name="Dannebaum R.O."/>
            <person name="Kuo R.C."/>
            <person name="Labutti K."/>
            <person name="Haridas S."/>
            <person name="Kuo A."/>
            <person name="Salamov A."/>
            <person name="Ahrendt S.R."/>
            <person name="Lipzen A."/>
            <person name="Sullivan W."/>
            <person name="Andreopoulos W.B."/>
            <person name="Clum A."/>
            <person name="Lindquist E."/>
            <person name="Daum C."/>
            <person name="Ramamoorthy G.K."/>
            <person name="Gryganskyi A."/>
            <person name="Culley D."/>
            <person name="Magnuson J.K."/>
            <person name="James T.Y."/>
            <person name="O'Malley M.A."/>
            <person name="Stajich J.E."/>
            <person name="Spatafora J.W."/>
            <person name="Visel A."/>
            <person name="Grigoriev I.V."/>
        </authorList>
    </citation>
    <scope>NUCLEOTIDE SEQUENCE [LARGE SCALE GENOMIC DNA]</scope>
    <source>
        <strain evidence="3 4">62-1032</strain>
    </source>
</reference>
<feature type="compositionally biased region" description="Polar residues" evidence="1">
    <location>
        <begin position="1"/>
        <end position="19"/>
    </location>
</feature>
<comment type="caution">
    <text evidence="3">The sequence shown here is derived from an EMBL/GenBank/DDBJ whole genome shotgun (WGS) entry which is preliminary data.</text>
</comment>
<evidence type="ECO:0000313" key="4">
    <source>
        <dbReference type="Proteomes" id="UP000193467"/>
    </source>
</evidence>
<keyword evidence="2" id="KW-0472">Membrane</keyword>
<feature type="region of interest" description="Disordered" evidence="1">
    <location>
        <begin position="158"/>
        <end position="208"/>
    </location>
</feature>
<feature type="transmembrane region" description="Helical" evidence="2">
    <location>
        <begin position="325"/>
        <end position="348"/>
    </location>
</feature>
<feature type="compositionally biased region" description="Polar residues" evidence="1">
    <location>
        <begin position="51"/>
        <end position="72"/>
    </location>
</feature>
<dbReference type="InParanoid" id="A0A1Y2G2U2"/>
<evidence type="ECO:0000313" key="3">
    <source>
        <dbReference type="EMBL" id="ORY91677.1"/>
    </source>
</evidence>
<dbReference type="PANTHER" id="PTHR36819:SF1">
    <property type="entry name" value="REGULATOR OF PHOSPHOLIPASE D SRF1"/>
    <property type="match status" value="1"/>
</dbReference>
<dbReference type="OrthoDB" id="1436450at2759"/>
<gene>
    <name evidence="3" type="ORF">BCR35DRAFT_298941</name>
</gene>
<proteinExistence type="predicted"/>
<feature type="compositionally biased region" description="Basic and acidic residues" evidence="1">
    <location>
        <begin position="158"/>
        <end position="194"/>
    </location>
</feature>
<dbReference type="AlphaFoldDB" id="A0A1Y2G2U2"/>
<feature type="region of interest" description="Disordered" evidence="1">
    <location>
        <begin position="1"/>
        <end position="128"/>
    </location>
</feature>
<dbReference type="InterPro" id="IPR037737">
    <property type="entry name" value="Srf1"/>
</dbReference>
<dbReference type="Proteomes" id="UP000193467">
    <property type="component" value="Unassembled WGS sequence"/>
</dbReference>
<keyword evidence="4" id="KW-1185">Reference proteome</keyword>
<keyword evidence="2" id="KW-0812">Transmembrane</keyword>
<feature type="transmembrane region" description="Helical" evidence="2">
    <location>
        <begin position="428"/>
        <end position="451"/>
    </location>
</feature>
<accession>A0A1Y2G2U2</accession>
<dbReference type="GO" id="GO:0000324">
    <property type="term" value="C:fungal-type vacuole"/>
    <property type="evidence" value="ECO:0007669"/>
    <property type="project" value="TreeGrafter"/>
</dbReference>
<dbReference type="EMBL" id="MCGR01000002">
    <property type="protein sequence ID" value="ORY91677.1"/>
    <property type="molecule type" value="Genomic_DNA"/>
</dbReference>
<keyword evidence="2" id="KW-1133">Transmembrane helix</keyword>
<sequence length="456" mass="50841">MSTRSTTTASSDGRTSRQGSSKHKRVVTTPSWARQLPPDDFDDEGEDYIFASQTSAVPPRRTSNPLRRSLSSIVRDPAKAKQPALGIPTPPTSATPLRADNEHDGEQLDEPPEVPTSPIAPVHSANDLRRGTLGADRWWTFTLPSKYLDKVHDYVTGEDHHHAGDSPTHEKGKERESREEGDDDGRRSDKEERRRSKHERIKSLDLEKQEYHRSMSMSMGTRLAPPNVFSINQTQTPGWSSPWTPFHRDGDGPHQDPFTIAQAVAQQQQSKTTRFETFILRNPFTPLLFRSINVIVVSCALGLAAHVRLQEQRAKVIGVIGSSTLFIICVAPIAITHIFITLYIEYFGPPIGIWSIRTKMFHTLTELIFICLWSSILSLAMDDLFTSSLECTPFTPYARYNISPANVGSSAVEGTLADSICGQQVAQVVFVFLSVVTYAAILIVSLFRIFAKVSRK</sequence>
<protein>
    <submittedName>
        <fullName evidence="3">Uncharacterized protein</fullName>
    </submittedName>
</protein>
<evidence type="ECO:0000256" key="2">
    <source>
        <dbReference type="SAM" id="Phobius"/>
    </source>
</evidence>
<feature type="transmembrane region" description="Helical" evidence="2">
    <location>
        <begin position="287"/>
        <end position="305"/>
    </location>
</feature>
<evidence type="ECO:0000256" key="1">
    <source>
        <dbReference type="SAM" id="MobiDB-lite"/>
    </source>
</evidence>
<name>A0A1Y2G2U2_9BASI</name>
<dbReference type="GO" id="GO:0071944">
    <property type="term" value="C:cell periphery"/>
    <property type="evidence" value="ECO:0007669"/>
    <property type="project" value="TreeGrafter"/>
</dbReference>